<comment type="subcellular location">
    <subcellularLocation>
        <location evidence="6">Golgi apparatus membrane</location>
        <topology evidence="6">Multi-pass membrane protein</topology>
    </subcellularLocation>
    <subcellularLocation>
        <location evidence="1">Membrane</location>
        <topology evidence="1">Multi-pass membrane protein</topology>
    </subcellularLocation>
</comment>
<evidence type="ECO:0000313" key="9">
    <source>
        <dbReference type="Proteomes" id="UP000186594"/>
    </source>
</evidence>
<feature type="transmembrane region" description="Helical" evidence="6">
    <location>
        <begin position="172"/>
        <end position="193"/>
    </location>
</feature>
<evidence type="ECO:0000256" key="2">
    <source>
        <dbReference type="ARBA" id="ARBA00010596"/>
    </source>
</evidence>
<evidence type="ECO:0000313" key="8">
    <source>
        <dbReference type="EMBL" id="OLL25623.1"/>
    </source>
</evidence>
<keyword evidence="4 6" id="KW-1133">Transmembrane helix</keyword>
<dbReference type="OMA" id="VFRRCVA"/>
<dbReference type="PANTHER" id="PTHR12822:SF2">
    <property type="entry name" value="PROTEIN YIPF"/>
    <property type="match status" value="1"/>
</dbReference>
<dbReference type="GO" id="GO:0000139">
    <property type="term" value="C:Golgi membrane"/>
    <property type="evidence" value="ECO:0007669"/>
    <property type="project" value="UniProtKB-SubCell"/>
</dbReference>
<evidence type="ECO:0000256" key="6">
    <source>
        <dbReference type="RuleBase" id="RU361264"/>
    </source>
</evidence>
<dbReference type="Proteomes" id="UP000186594">
    <property type="component" value="Unassembled WGS sequence"/>
</dbReference>
<comment type="similarity">
    <text evidence="2 6">Belongs to the YIP1 family.</text>
</comment>
<dbReference type="GO" id="GO:0016192">
    <property type="term" value="P:vesicle-mediated transport"/>
    <property type="evidence" value="ECO:0007669"/>
    <property type="project" value="InterPro"/>
</dbReference>
<proteinExistence type="inferred from homology"/>
<keyword evidence="9" id="KW-1185">Reference proteome</keyword>
<keyword evidence="5 6" id="KW-0472">Membrane</keyword>
<dbReference type="AlphaFoldDB" id="A0A1U7LSR3"/>
<feature type="domain" description="Yip1" evidence="7">
    <location>
        <begin position="80"/>
        <end position="253"/>
    </location>
</feature>
<feature type="transmembrane region" description="Helical" evidence="6">
    <location>
        <begin position="239"/>
        <end position="263"/>
    </location>
</feature>
<sequence length="266" mass="30116">MSRKDYAVIEVDEEAPQLGGQTDLSFQDFHTVDNTNTLSRSMGHNNIPQLKSDKKLLWTTEFYVQFFEVDTQQVLNRCWGSLFPRTNFLDMIDGNPDLYGPIWVCTTVILVLFMSSTFVDWLAWHGSDTPFNYNFQTLVSAAVLMYGYTFLIPIVLWGVMKWYGCEPGLLECLCLYGYGMLVWVPISIISISPIELFNHRTIANIIRWTSVSIGAAISTTFLVRNLYPVISRAEGKTSRLILISIVAAHLGMSLAVKLTFFAYSTA</sequence>
<reference evidence="8 9" key="1">
    <citation type="submission" date="2016-04" db="EMBL/GenBank/DDBJ databases">
        <title>Evolutionary innovation and constraint leading to complex multicellularity in the Ascomycota.</title>
        <authorList>
            <person name="Cisse O."/>
            <person name="Nguyen A."/>
            <person name="Hewitt D.A."/>
            <person name="Jedd G."/>
            <person name="Stajich J.E."/>
        </authorList>
    </citation>
    <scope>NUCLEOTIDE SEQUENCE [LARGE SCALE GENOMIC DNA]</scope>
    <source>
        <strain evidence="8 9">DAH-3</strain>
    </source>
</reference>
<feature type="transmembrane region" description="Helical" evidence="6">
    <location>
        <begin position="138"/>
        <end position="160"/>
    </location>
</feature>
<protein>
    <recommendedName>
        <fullName evidence="6">Protein YIP</fullName>
    </recommendedName>
</protein>
<dbReference type="InterPro" id="IPR039765">
    <property type="entry name" value="Yip5/YIPF1/YIPF2"/>
</dbReference>
<feature type="transmembrane region" description="Helical" evidence="6">
    <location>
        <begin position="98"/>
        <end position="118"/>
    </location>
</feature>
<comment type="caution">
    <text evidence="8">The sequence shown here is derived from an EMBL/GenBank/DDBJ whole genome shotgun (WGS) entry which is preliminary data.</text>
</comment>
<dbReference type="STRING" id="1198029.A0A1U7LSR3"/>
<evidence type="ECO:0000256" key="1">
    <source>
        <dbReference type="ARBA" id="ARBA00004141"/>
    </source>
</evidence>
<name>A0A1U7LSR3_NEOID</name>
<evidence type="ECO:0000259" key="7">
    <source>
        <dbReference type="Pfam" id="PF04893"/>
    </source>
</evidence>
<evidence type="ECO:0000256" key="5">
    <source>
        <dbReference type="ARBA" id="ARBA00023136"/>
    </source>
</evidence>
<dbReference type="GO" id="GO:0031267">
    <property type="term" value="F:small GTPase binding"/>
    <property type="evidence" value="ECO:0007669"/>
    <property type="project" value="InterPro"/>
</dbReference>
<dbReference type="OrthoDB" id="10256463at2759"/>
<dbReference type="Pfam" id="PF04893">
    <property type="entry name" value="Yip1"/>
    <property type="match status" value="1"/>
</dbReference>
<dbReference type="EMBL" id="LXFE01000345">
    <property type="protein sequence ID" value="OLL25623.1"/>
    <property type="molecule type" value="Genomic_DNA"/>
</dbReference>
<dbReference type="InterPro" id="IPR006977">
    <property type="entry name" value="Yip1_dom"/>
</dbReference>
<dbReference type="PANTHER" id="PTHR12822">
    <property type="entry name" value="PROTEIN YIPF"/>
    <property type="match status" value="1"/>
</dbReference>
<feature type="transmembrane region" description="Helical" evidence="6">
    <location>
        <begin position="205"/>
        <end position="227"/>
    </location>
</feature>
<evidence type="ECO:0000256" key="4">
    <source>
        <dbReference type="ARBA" id="ARBA00022989"/>
    </source>
</evidence>
<keyword evidence="3 6" id="KW-0812">Transmembrane</keyword>
<gene>
    <name evidence="8" type="ORF">NEOLI_004213</name>
</gene>
<evidence type="ECO:0000256" key="3">
    <source>
        <dbReference type="ARBA" id="ARBA00022692"/>
    </source>
</evidence>
<organism evidence="8 9">
    <name type="scientific">Neolecta irregularis (strain DAH-3)</name>
    <dbReference type="NCBI Taxonomy" id="1198029"/>
    <lineage>
        <taxon>Eukaryota</taxon>
        <taxon>Fungi</taxon>
        <taxon>Dikarya</taxon>
        <taxon>Ascomycota</taxon>
        <taxon>Taphrinomycotina</taxon>
        <taxon>Neolectales</taxon>
        <taxon>Neolectaceae</taxon>
        <taxon>Neolecta</taxon>
    </lineage>
</organism>
<accession>A0A1U7LSR3</accession>